<feature type="region of interest" description="Disordered" evidence="1">
    <location>
        <begin position="66"/>
        <end position="86"/>
    </location>
</feature>
<feature type="region of interest" description="Disordered" evidence="1">
    <location>
        <begin position="1"/>
        <end position="49"/>
    </location>
</feature>
<reference evidence="2 3" key="1">
    <citation type="journal article" date="2017" name="Gigascience">
        <title>Draft genome of the honey bee ectoparasitic mite, Tropilaelaps mercedesae, is shaped by the parasitic life history.</title>
        <authorList>
            <person name="Dong X."/>
            <person name="Armstrong S.D."/>
            <person name="Xia D."/>
            <person name="Makepeace B.L."/>
            <person name="Darby A.C."/>
            <person name="Kadowaki T."/>
        </authorList>
    </citation>
    <scope>NUCLEOTIDE SEQUENCE [LARGE SCALE GENOMIC DNA]</scope>
    <source>
        <strain evidence="2">Wuxi-XJTLU</strain>
    </source>
</reference>
<evidence type="ECO:0000256" key="1">
    <source>
        <dbReference type="SAM" id="MobiDB-lite"/>
    </source>
</evidence>
<feature type="compositionally biased region" description="Basic and acidic residues" evidence="1">
    <location>
        <begin position="38"/>
        <end position="49"/>
    </location>
</feature>
<sequence length="136" mass="15467">MVRGQRGGGGGNFRHHKGAGIREKRRKSARSGQKRRRMDQMEEKHVLDTYDAEDGKVYVVEDTSVSNTCPNSYENASSSSESEQENAFHDLLSTFNKKIVKNNKHSFRGSDEEDETELEADSDDKTGDQVKWREIV</sequence>
<dbReference type="AlphaFoldDB" id="A0A1V9XC60"/>
<evidence type="ECO:0000313" key="2">
    <source>
        <dbReference type="EMBL" id="OQR71109.1"/>
    </source>
</evidence>
<gene>
    <name evidence="2" type="ORF">BIW11_01562</name>
</gene>
<protein>
    <submittedName>
        <fullName evidence="2">Uncharacterized protein</fullName>
    </submittedName>
</protein>
<feature type="compositionally biased region" description="Low complexity" evidence="1">
    <location>
        <begin position="71"/>
        <end position="81"/>
    </location>
</feature>
<dbReference type="Proteomes" id="UP000192247">
    <property type="component" value="Unassembled WGS sequence"/>
</dbReference>
<dbReference type="InParanoid" id="A0A1V9XC60"/>
<proteinExistence type="predicted"/>
<feature type="compositionally biased region" description="Basic residues" evidence="1">
    <location>
        <begin position="13"/>
        <end position="37"/>
    </location>
</feature>
<keyword evidence="3" id="KW-1185">Reference proteome</keyword>
<feature type="region of interest" description="Disordered" evidence="1">
    <location>
        <begin position="101"/>
        <end position="136"/>
    </location>
</feature>
<accession>A0A1V9XC60</accession>
<feature type="compositionally biased region" description="Gly residues" evidence="1">
    <location>
        <begin position="1"/>
        <end position="12"/>
    </location>
</feature>
<name>A0A1V9XC60_9ACAR</name>
<feature type="compositionally biased region" description="Acidic residues" evidence="1">
    <location>
        <begin position="111"/>
        <end position="122"/>
    </location>
</feature>
<dbReference type="EMBL" id="MNPL01015334">
    <property type="protein sequence ID" value="OQR71109.1"/>
    <property type="molecule type" value="Genomic_DNA"/>
</dbReference>
<feature type="compositionally biased region" description="Basic and acidic residues" evidence="1">
    <location>
        <begin position="123"/>
        <end position="136"/>
    </location>
</feature>
<organism evidence="2 3">
    <name type="scientific">Tropilaelaps mercedesae</name>
    <dbReference type="NCBI Taxonomy" id="418985"/>
    <lineage>
        <taxon>Eukaryota</taxon>
        <taxon>Metazoa</taxon>
        <taxon>Ecdysozoa</taxon>
        <taxon>Arthropoda</taxon>
        <taxon>Chelicerata</taxon>
        <taxon>Arachnida</taxon>
        <taxon>Acari</taxon>
        <taxon>Parasitiformes</taxon>
        <taxon>Mesostigmata</taxon>
        <taxon>Gamasina</taxon>
        <taxon>Dermanyssoidea</taxon>
        <taxon>Laelapidae</taxon>
        <taxon>Tropilaelaps</taxon>
    </lineage>
</organism>
<evidence type="ECO:0000313" key="3">
    <source>
        <dbReference type="Proteomes" id="UP000192247"/>
    </source>
</evidence>
<comment type="caution">
    <text evidence="2">The sequence shown here is derived from an EMBL/GenBank/DDBJ whole genome shotgun (WGS) entry which is preliminary data.</text>
</comment>